<dbReference type="SUPFAM" id="SSF53383">
    <property type="entry name" value="PLP-dependent transferases"/>
    <property type="match status" value="1"/>
</dbReference>
<dbReference type="Pfam" id="PF01041">
    <property type="entry name" value="DegT_DnrJ_EryC1"/>
    <property type="match status" value="1"/>
</dbReference>
<dbReference type="Gene3D" id="3.40.640.10">
    <property type="entry name" value="Type I PLP-dependent aspartate aminotransferase-like (Major domain)"/>
    <property type="match status" value="1"/>
</dbReference>
<dbReference type="GO" id="GO:0008483">
    <property type="term" value="F:transaminase activity"/>
    <property type="evidence" value="ECO:0007669"/>
    <property type="project" value="TreeGrafter"/>
</dbReference>
<sequence length="380" mass="42761">MSPYIKKIRPVGNTINTTKNNIDDSPFSPFYTQFYNSGTASLAATIIAAIKLKPDINNPEVIVPAYGCPDLISAVIYAKAIPVLVDLEPDSPQMSLQHLKNLVSDKTVAVIAVRFFGIPERNEELYQIAKSYNAILIEDSAQGFPVHNMDSYWQGDFVILSFGRGKPVNLLGGGAVLARNQTLMNLLPDSPTEKNSLKNDVKYILKLFLYNLSIQPTAYGLITKIPGLNIGLTVYKPLNALGRMSDFSKQRLTSNLKSYRNRINQQKEYLKFFKKGNGELVYDLPSKLSYDMSQPLLRYPVIVKNESMRKQLYKKLKPYGASIMYKEPLHEIENVGRLLKQPANDYPNANKFARQLLTLPTHEAANKKVLLTIQKIIKNT</sequence>
<dbReference type="InterPro" id="IPR015422">
    <property type="entry name" value="PyrdxlP-dep_Trfase_small"/>
</dbReference>
<dbReference type="Gene3D" id="3.90.1150.10">
    <property type="entry name" value="Aspartate Aminotransferase, domain 1"/>
    <property type="match status" value="1"/>
</dbReference>
<dbReference type="InterPro" id="IPR000653">
    <property type="entry name" value="DegT/StrS_aminotransferase"/>
</dbReference>
<dbReference type="AlphaFoldDB" id="A0A3B1AVC4"/>
<dbReference type="PANTHER" id="PTHR30244:SF34">
    <property type="entry name" value="DTDP-4-AMINO-4,6-DIDEOXYGALACTOSE TRANSAMINASE"/>
    <property type="match status" value="1"/>
</dbReference>
<name>A0A3B1AVC4_9ZZZZ</name>
<dbReference type="InterPro" id="IPR015424">
    <property type="entry name" value="PyrdxlP-dep_Trfase"/>
</dbReference>
<reference evidence="1" key="1">
    <citation type="submission" date="2018-06" db="EMBL/GenBank/DDBJ databases">
        <authorList>
            <person name="Zhirakovskaya E."/>
        </authorList>
    </citation>
    <scope>NUCLEOTIDE SEQUENCE</scope>
</reference>
<protein>
    <submittedName>
        <fullName evidence="1">Pleiotropic regulatory protein</fullName>
    </submittedName>
</protein>
<dbReference type="GO" id="GO:0000271">
    <property type="term" value="P:polysaccharide biosynthetic process"/>
    <property type="evidence" value="ECO:0007669"/>
    <property type="project" value="TreeGrafter"/>
</dbReference>
<dbReference type="EMBL" id="UOFT01000063">
    <property type="protein sequence ID" value="VAW97924.1"/>
    <property type="molecule type" value="Genomic_DNA"/>
</dbReference>
<gene>
    <name evidence="1" type="ORF">MNBD_GAMMA23-2556</name>
</gene>
<dbReference type="PANTHER" id="PTHR30244">
    <property type="entry name" value="TRANSAMINASE"/>
    <property type="match status" value="1"/>
</dbReference>
<dbReference type="InterPro" id="IPR015421">
    <property type="entry name" value="PyrdxlP-dep_Trfase_major"/>
</dbReference>
<evidence type="ECO:0000313" key="1">
    <source>
        <dbReference type="EMBL" id="VAW97924.1"/>
    </source>
</evidence>
<organism evidence="1">
    <name type="scientific">hydrothermal vent metagenome</name>
    <dbReference type="NCBI Taxonomy" id="652676"/>
    <lineage>
        <taxon>unclassified sequences</taxon>
        <taxon>metagenomes</taxon>
        <taxon>ecological metagenomes</taxon>
    </lineage>
</organism>
<accession>A0A3B1AVC4</accession>
<proteinExistence type="predicted"/>
<dbReference type="GO" id="GO:0030170">
    <property type="term" value="F:pyridoxal phosphate binding"/>
    <property type="evidence" value="ECO:0007669"/>
    <property type="project" value="TreeGrafter"/>
</dbReference>